<evidence type="ECO:0000256" key="5">
    <source>
        <dbReference type="HAMAP-Rule" id="MF_00378"/>
    </source>
</evidence>
<comment type="subunit">
    <text evidence="5">Heterooligomer composed of large and small subunits.</text>
</comment>
<name>A0A173LMG2_9ACTN</name>
<evidence type="ECO:0000313" key="11">
    <source>
        <dbReference type="Proteomes" id="UP000186104"/>
    </source>
</evidence>
<feature type="domain" description="OB-fold nucleic acid binding" evidence="9">
    <location>
        <begin position="12"/>
        <end position="105"/>
    </location>
</feature>
<evidence type="ECO:0000256" key="7">
    <source>
        <dbReference type="SAM" id="MobiDB-lite"/>
    </source>
</evidence>
<dbReference type="InterPro" id="IPR025824">
    <property type="entry name" value="OB-fold_nuc-bd_dom"/>
</dbReference>
<comment type="similarity">
    <text evidence="5 6">Belongs to the XseA family.</text>
</comment>
<evidence type="ECO:0000256" key="2">
    <source>
        <dbReference type="ARBA" id="ARBA00022722"/>
    </source>
</evidence>
<evidence type="ECO:0000259" key="9">
    <source>
        <dbReference type="Pfam" id="PF13742"/>
    </source>
</evidence>
<keyword evidence="11" id="KW-1185">Reference proteome</keyword>
<dbReference type="RefSeq" id="WP_067474696.1">
    <property type="nucleotide sequence ID" value="NZ_CP015961.1"/>
</dbReference>
<dbReference type="CDD" id="cd04489">
    <property type="entry name" value="ExoVII_LU_OBF"/>
    <property type="match status" value="1"/>
</dbReference>
<dbReference type="NCBIfam" id="TIGR00237">
    <property type="entry name" value="xseA"/>
    <property type="match status" value="1"/>
</dbReference>
<dbReference type="InterPro" id="IPR020579">
    <property type="entry name" value="Exonuc_VII_lsu_C"/>
</dbReference>
<dbReference type="HAMAP" id="MF_00378">
    <property type="entry name" value="Exonuc_7_L"/>
    <property type="match status" value="1"/>
</dbReference>
<evidence type="ECO:0000256" key="1">
    <source>
        <dbReference type="ARBA" id="ARBA00022490"/>
    </source>
</evidence>
<dbReference type="AlphaFoldDB" id="A0A173LMG2"/>
<protein>
    <recommendedName>
        <fullName evidence="5">Exodeoxyribonuclease 7 large subunit</fullName>
        <ecNumber evidence="5">3.1.11.6</ecNumber>
    </recommendedName>
    <alternativeName>
        <fullName evidence="5">Exodeoxyribonuclease VII large subunit</fullName>
        <shortName evidence="5">Exonuclease VII large subunit</shortName>
    </alternativeName>
</protein>
<dbReference type="KEGG" id="dtm:BJL86_2097"/>
<dbReference type="EMBL" id="CP015961">
    <property type="protein sequence ID" value="ANI92864.1"/>
    <property type="molecule type" value="Genomic_DNA"/>
</dbReference>
<evidence type="ECO:0000259" key="8">
    <source>
        <dbReference type="Pfam" id="PF02601"/>
    </source>
</evidence>
<evidence type="ECO:0000313" key="10">
    <source>
        <dbReference type="EMBL" id="ANI92864.1"/>
    </source>
</evidence>
<dbReference type="Pfam" id="PF02601">
    <property type="entry name" value="Exonuc_VII_L"/>
    <property type="match status" value="1"/>
</dbReference>
<evidence type="ECO:0000256" key="3">
    <source>
        <dbReference type="ARBA" id="ARBA00022801"/>
    </source>
</evidence>
<gene>
    <name evidence="5" type="primary">xseA</name>
    <name evidence="10" type="ORF">BJL86_2097</name>
</gene>
<proteinExistence type="inferred from homology"/>
<dbReference type="GO" id="GO:0005737">
    <property type="term" value="C:cytoplasm"/>
    <property type="evidence" value="ECO:0007669"/>
    <property type="project" value="UniProtKB-SubCell"/>
</dbReference>
<keyword evidence="4 5" id="KW-0269">Exonuclease</keyword>
<dbReference type="GO" id="GO:0009318">
    <property type="term" value="C:exodeoxyribonuclease VII complex"/>
    <property type="evidence" value="ECO:0007669"/>
    <property type="project" value="UniProtKB-UniRule"/>
</dbReference>
<dbReference type="EC" id="3.1.11.6" evidence="5"/>
<dbReference type="OrthoDB" id="9802795at2"/>
<comment type="subcellular location">
    <subcellularLocation>
        <location evidence="5 6">Cytoplasm</location>
    </subcellularLocation>
</comment>
<dbReference type="Proteomes" id="UP000186104">
    <property type="component" value="Chromosome"/>
</dbReference>
<organism evidence="10 11">
    <name type="scientific">Dietzia timorensis</name>
    <dbReference type="NCBI Taxonomy" id="499555"/>
    <lineage>
        <taxon>Bacteria</taxon>
        <taxon>Bacillati</taxon>
        <taxon>Actinomycetota</taxon>
        <taxon>Actinomycetes</taxon>
        <taxon>Mycobacteriales</taxon>
        <taxon>Dietziaceae</taxon>
        <taxon>Dietzia</taxon>
    </lineage>
</organism>
<sequence>MSNKSTAEDPFPVRVISQHISNYIARLGEVWVEGQIAQLNVRPGAKMAYIVLRDASVENSLQVTCFATLLKKSEVPVEVGARVIVHGKFDYWQGRGSLSLRIDQIKAVGIGELLARLERLKKALGAEGLFAPERKRPLPFLPGCIGLVTGRASAAERDVVEVSRDRWPDVQFEIRNTAVQGVAAVPQVIAALEELDRDRKVDVIILARGGGSVEDLLPFSDETLVRAISACRTPVVSAIGHEPDNPLTDYVADLRAATPTDAAKRVVPDVLAERARIAEMRERSAAALRNWVERERHQLTSITSRPVLAQPHRIWQDYADAIAEGRRRMRREVTDYVGAQFSALEHLSARLQTLGPSATLARGYAVVQRVAGPGDADVVSSIGDTPPGSQLRIRVSDGSINAAVLGVQKAASSPTSSEEETEPTGAEGAGETTGTEKQ</sequence>
<reference evidence="10 11" key="1">
    <citation type="submission" date="2016-06" db="EMBL/GenBank/DDBJ databases">
        <title>Complete genome sequence of a saline-alkali tolerant type strain Dietzia timorensis ID05-A0528T.</title>
        <authorList>
            <person name="Wu X."/>
        </authorList>
    </citation>
    <scope>NUCLEOTIDE SEQUENCE [LARGE SCALE GENOMIC DNA]</scope>
    <source>
        <strain evidence="10 11">ID05-A0528</strain>
    </source>
</reference>
<comment type="catalytic activity">
    <reaction evidence="5 6">
        <text>Exonucleolytic cleavage in either 5'- to 3'- or 3'- to 5'-direction to yield nucleoside 5'-phosphates.</text>
        <dbReference type="EC" id="3.1.11.6"/>
    </reaction>
</comment>
<keyword evidence="2 5" id="KW-0540">Nuclease</keyword>
<dbReference type="Pfam" id="PF13742">
    <property type="entry name" value="tRNA_anti_2"/>
    <property type="match status" value="1"/>
</dbReference>
<dbReference type="STRING" id="499555.BJL86_2097"/>
<evidence type="ECO:0000256" key="6">
    <source>
        <dbReference type="RuleBase" id="RU004355"/>
    </source>
</evidence>
<evidence type="ECO:0000256" key="4">
    <source>
        <dbReference type="ARBA" id="ARBA00022839"/>
    </source>
</evidence>
<feature type="region of interest" description="Disordered" evidence="7">
    <location>
        <begin position="406"/>
        <end position="438"/>
    </location>
</feature>
<accession>A0A173LMG2</accession>
<keyword evidence="3 5" id="KW-0378">Hydrolase</keyword>
<feature type="compositionally biased region" description="Low complexity" evidence="7">
    <location>
        <begin position="423"/>
        <end position="438"/>
    </location>
</feature>
<comment type="function">
    <text evidence="5">Bidirectionally degrades single-stranded DNA into large acid-insoluble oligonucleotides, which are then degraded further into small acid-soluble oligonucleotides.</text>
</comment>
<keyword evidence="1 5" id="KW-0963">Cytoplasm</keyword>
<dbReference type="InterPro" id="IPR003753">
    <property type="entry name" value="Exonuc_VII_L"/>
</dbReference>
<dbReference type="GO" id="GO:0006308">
    <property type="term" value="P:DNA catabolic process"/>
    <property type="evidence" value="ECO:0007669"/>
    <property type="project" value="UniProtKB-UniRule"/>
</dbReference>
<dbReference type="PANTHER" id="PTHR30008">
    <property type="entry name" value="EXODEOXYRIBONUCLEASE 7 LARGE SUBUNIT"/>
    <property type="match status" value="1"/>
</dbReference>
<dbReference type="GO" id="GO:0003676">
    <property type="term" value="F:nucleic acid binding"/>
    <property type="evidence" value="ECO:0007669"/>
    <property type="project" value="InterPro"/>
</dbReference>
<dbReference type="PANTHER" id="PTHR30008:SF0">
    <property type="entry name" value="EXODEOXYRIBONUCLEASE 7 LARGE SUBUNIT"/>
    <property type="match status" value="1"/>
</dbReference>
<dbReference type="GO" id="GO:0008855">
    <property type="term" value="F:exodeoxyribonuclease VII activity"/>
    <property type="evidence" value="ECO:0007669"/>
    <property type="project" value="UniProtKB-UniRule"/>
</dbReference>
<feature type="domain" description="Exonuclease VII large subunit C-terminal" evidence="8">
    <location>
        <begin position="129"/>
        <end position="351"/>
    </location>
</feature>